<dbReference type="OrthoDB" id="9794345at2"/>
<dbReference type="GO" id="GO:0005886">
    <property type="term" value="C:plasma membrane"/>
    <property type="evidence" value="ECO:0007669"/>
    <property type="project" value="UniProtKB-SubCell"/>
</dbReference>
<feature type="transmembrane region" description="Helical" evidence="10">
    <location>
        <begin position="12"/>
        <end position="32"/>
    </location>
</feature>
<dbReference type="PANTHER" id="PTHR39583:SF2">
    <property type="entry name" value="TYPE II SECRETION SYSTEM PROTEIN J"/>
    <property type="match status" value="1"/>
</dbReference>
<evidence type="ECO:0000313" key="12">
    <source>
        <dbReference type="Proteomes" id="UP000024816"/>
    </source>
</evidence>
<dbReference type="STRING" id="1280952.HJA_13305"/>
<dbReference type="PATRIC" id="fig|1280952.3.peg.2662"/>
<dbReference type="InterPro" id="IPR012902">
    <property type="entry name" value="N_methyl_site"/>
</dbReference>
<dbReference type="AlphaFoldDB" id="A0A059F9E4"/>
<dbReference type="Pfam" id="PF07963">
    <property type="entry name" value="N_methyl"/>
    <property type="match status" value="1"/>
</dbReference>
<keyword evidence="9 10" id="KW-0472">Membrane</keyword>
<dbReference type="SUPFAM" id="SSF54523">
    <property type="entry name" value="Pili subunits"/>
    <property type="match status" value="1"/>
</dbReference>
<evidence type="ECO:0000313" key="11">
    <source>
        <dbReference type="EMBL" id="KCZ87181.1"/>
    </source>
</evidence>
<keyword evidence="8 10" id="KW-1133">Transmembrane helix</keyword>
<sequence>MTRDAGFTLIEMLVALALTSMIAVAGSTLLIGTVRASDRLGRTTEAVSSADLAHTLMRDDFANAISLAGQTERPGYTSGSFLALVRDGWSHPVPDDTHSSLLAIEYSFKDGALVRRAWLRPDPSSETPYVERVLAAGVDRMTTRYFNGRDWLPEWDGRSEDMPKAIELQLEYSDKDVLTQLFIMGGGG</sequence>
<accession>A0A059F9E4</accession>
<keyword evidence="6" id="KW-0997">Cell inner membrane</keyword>
<keyword evidence="7 10" id="KW-0812">Transmembrane</keyword>
<proteinExistence type="inferred from homology"/>
<dbReference type="InterPro" id="IPR045584">
    <property type="entry name" value="Pilin-like"/>
</dbReference>
<dbReference type="Gene3D" id="3.10.610.10">
    <property type="entry name" value="GSPII I/J protein-like"/>
    <property type="match status" value="1"/>
</dbReference>
<dbReference type="EMBL" id="ARYJ01000009">
    <property type="protein sequence ID" value="KCZ87181.1"/>
    <property type="molecule type" value="Genomic_DNA"/>
</dbReference>
<reference evidence="11 12" key="1">
    <citation type="journal article" date="2014" name="Antonie Van Leeuwenhoek">
        <title>Hyphomonas beringensis sp. nov. and Hyphomonas chukchiensis sp. nov., isolated from surface seawater of the Bering Sea and Chukchi Sea.</title>
        <authorList>
            <person name="Li C."/>
            <person name="Lai Q."/>
            <person name="Li G."/>
            <person name="Dong C."/>
            <person name="Wang J."/>
            <person name="Liao Y."/>
            <person name="Shao Z."/>
        </authorList>
    </citation>
    <scope>NUCLEOTIDE SEQUENCE [LARGE SCALE GENOMIC DNA]</scope>
    <source>
        <strain evidence="11 12">VP2</strain>
    </source>
</reference>
<keyword evidence="12" id="KW-1185">Reference proteome</keyword>
<keyword evidence="5" id="KW-0488">Methylation</keyword>
<dbReference type="Gene3D" id="2.10.70.20">
    <property type="entry name" value="gspk-gspi-gspj complex like domains"/>
    <property type="match status" value="1"/>
</dbReference>
<evidence type="ECO:0000256" key="6">
    <source>
        <dbReference type="ARBA" id="ARBA00022519"/>
    </source>
</evidence>
<dbReference type="NCBIfam" id="TIGR01711">
    <property type="entry name" value="gspJ"/>
    <property type="match status" value="1"/>
</dbReference>
<dbReference type="eggNOG" id="COG4795">
    <property type="taxonomic scope" value="Bacteria"/>
</dbReference>
<protein>
    <recommendedName>
        <fullName evidence="3">Type II secretion system protein J</fullName>
    </recommendedName>
</protein>
<dbReference type="GO" id="GO:0015627">
    <property type="term" value="C:type II protein secretion system complex"/>
    <property type="evidence" value="ECO:0007669"/>
    <property type="project" value="InterPro"/>
</dbReference>
<evidence type="ECO:0000256" key="5">
    <source>
        <dbReference type="ARBA" id="ARBA00022481"/>
    </source>
</evidence>
<dbReference type="GO" id="GO:0015628">
    <property type="term" value="P:protein secretion by the type II secretion system"/>
    <property type="evidence" value="ECO:0007669"/>
    <property type="project" value="InterPro"/>
</dbReference>
<dbReference type="PANTHER" id="PTHR39583">
    <property type="entry name" value="TYPE II SECRETION SYSTEM PROTEIN J-RELATED"/>
    <property type="match status" value="1"/>
</dbReference>
<comment type="caution">
    <text evidence="11">The sequence shown here is derived from an EMBL/GenBank/DDBJ whole genome shotgun (WGS) entry which is preliminary data.</text>
</comment>
<evidence type="ECO:0000256" key="7">
    <source>
        <dbReference type="ARBA" id="ARBA00022692"/>
    </source>
</evidence>
<evidence type="ECO:0000256" key="1">
    <source>
        <dbReference type="ARBA" id="ARBA00004377"/>
    </source>
</evidence>
<dbReference type="RefSeq" id="WP_035583148.1">
    <property type="nucleotide sequence ID" value="NZ_ARYJ01000009.1"/>
</dbReference>
<evidence type="ECO:0000256" key="10">
    <source>
        <dbReference type="SAM" id="Phobius"/>
    </source>
</evidence>
<evidence type="ECO:0000256" key="3">
    <source>
        <dbReference type="ARBA" id="ARBA00021539"/>
    </source>
</evidence>
<dbReference type="Pfam" id="PF11612">
    <property type="entry name" value="T2SSJ"/>
    <property type="match status" value="1"/>
</dbReference>
<organism evidence="11 12">
    <name type="scientific">Hyphomonas jannaschiana VP2</name>
    <dbReference type="NCBI Taxonomy" id="1280952"/>
    <lineage>
        <taxon>Bacteria</taxon>
        <taxon>Pseudomonadati</taxon>
        <taxon>Pseudomonadota</taxon>
        <taxon>Alphaproteobacteria</taxon>
        <taxon>Hyphomonadales</taxon>
        <taxon>Hyphomonadaceae</taxon>
        <taxon>Hyphomonas</taxon>
    </lineage>
</organism>
<name>A0A059F9E4_9PROT</name>
<comment type="similarity">
    <text evidence="2">Belongs to the GSP J family.</text>
</comment>
<comment type="subcellular location">
    <subcellularLocation>
        <location evidence="1">Cell inner membrane</location>
        <topology evidence="1">Single-pass membrane protein</topology>
    </subcellularLocation>
</comment>
<evidence type="ECO:0000256" key="4">
    <source>
        <dbReference type="ARBA" id="ARBA00022475"/>
    </source>
</evidence>
<dbReference type="NCBIfam" id="TIGR02532">
    <property type="entry name" value="IV_pilin_GFxxxE"/>
    <property type="match status" value="1"/>
</dbReference>
<dbReference type="InterPro" id="IPR010055">
    <property type="entry name" value="T2SS_protein-GspJ"/>
</dbReference>
<dbReference type="InterPro" id="IPR051621">
    <property type="entry name" value="T2SS_protein_J"/>
</dbReference>
<evidence type="ECO:0000256" key="8">
    <source>
        <dbReference type="ARBA" id="ARBA00022989"/>
    </source>
</evidence>
<dbReference type="Proteomes" id="UP000024816">
    <property type="component" value="Unassembled WGS sequence"/>
</dbReference>
<dbReference type="PROSITE" id="PS00409">
    <property type="entry name" value="PROKAR_NTER_METHYL"/>
    <property type="match status" value="1"/>
</dbReference>
<keyword evidence="4" id="KW-1003">Cell membrane</keyword>
<evidence type="ECO:0000256" key="2">
    <source>
        <dbReference type="ARBA" id="ARBA00011084"/>
    </source>
</evidence>
<evidence type="ECO:0000256" key="9">
    <source>
        <dbReference type="ARBA" id="ARBA00023136"/>
    </source>
</evidence>
<gene>
    <name evidence="11" type="ORF">HJA_13305</name>
</gene>